<dbReference type="InterPro" id="IPR030374">
    <property type="entry name" value="PABS"/>
</dbReference>
<dbReference type="SUPFAM" id="SSF53335">
    <property type="entry name" value="S-adenosyl-L-methionine-dependent methyltransferases"/>
    <property type="match status" value="1"/>
</dbReference>
<dbReference type="EMBL" id="CP064781">
    <property type="protein sequence ID" value="QRJ65529.1"/>
    <property type="molecule type" value="Genomic_DNA"/>
</dbReference>
<feature type="active site" description="Proton acceptor" evidence="4">
    <location>
        <position position="134"/>
    </location>
</feature>
<sequence>MEDDRYSIDISEDDGVRYLHFGSEWIQGAMRIRRPWALELAYTREMLAGLLLRDAPWPKNALLVGLGAGSLAKFIWRYLPQTRITVYEIDRRIPFAARQFFKLPDEDARLRIRIGDGAELIARDRRRYDLILVDGFDHDARVGELDGEAFYAHCRARLSRHGLLATNLFNTRGFRASVDRIRTAFAGRALILPPCEGGNTIALAAAGEPLAVPLAEMRVRAEALKRATRLDLLPTLNRLQLVAATPDGTLRL</sequence>
<dbReference type="GO" id="GO:0016740">
    <property type="term" value="F:transferase activity"/>
    <property type="evidence" value="ECO:0007669"/>
    <property type="project" value="UniProtKB-UniRule"/>
</dbReference>
<protein>
    <submittedName>
        <fullName evidence="6">Spermidine synthase</fullName>
    </submittedName>
</protein>
<gene>
    <name evidence="6" type="ORF">IWH25_09495</name>
</gene>
<evidence type="ECO:0000256" key="1">
    <source>
        <dbReference type="ARBA" id="ARBA00007867"/>
    </source>
</evidence>
<dbReference type="Proteomes" id="UP000663444">
    <property type="component" value="Chromosome"/>
</dbReference>
<organism evidence="6 7">
    <name type="scientific">Azospira restricta</name>
    <dbReference type="NCBI Taxonomy" id="404405"/>
    <lineage>
        <taxon>Bacteria</taxon>
        <taxon>Pseudomonadati</taxon>
        <taxon>Pseudomonadota</taxon>
        <taxon>Betaproteobacteria</taxon>
        <taxon>Rhodocyclales</taxon>
        <taxon>Rhodocyclaceae</taxon>
        <taxon>Azospira</taxon>
    </lineage>
</organism>
<reference evidence="6" key="1">
    <citation type="submission" date="2020-11" db="EMBL/GenBank/DDBJ databases">
        <title>Azospira restricta DSM 18626 genome sequence.</title>
        <authorList>
            <person name="Moe W.M."/>
        </authorList>
    </citation>
    <scope>NUCLEOTIDE SEQUENCE</scope>
    <source>
        <strain evidence="6">DSM 18626</strain>
    </source>
</reference>
<dbReference type="RefSeq" id="WP_203389059.1">
    <property type="nucleotide sequence ID" value="NZ_CP064781.1"/>
</dbReference>
<comment type="similarity">
    <text evidence="1">Belongs to the spermidine/spermine synthase family.</text>
</comment>
<dbReference type="AlphaFoldDB" id="A0A974SSD5"/>
<keyword evidence="7" id="KW-1185">Reference proteome</keyword>
<feature type="domain" description="PABS" evidence="5">
    <location>
        <begin position="1"/>
        <end position="216"/>
    </location>
</feature>
<keyword evidence="2 4" id="KW-0808">Transferase</keyword>
<name>A0A974SSD5_9RHOO</name>
<evidence type="ECO:0000256" key="4">
    <source>
        <dbReference type="PROSITE-ProRule" id="PRU00354"/>
    </source>
</evidence>
<dbReference type="InterPro" id="IPR029063">
    <property type="entry name" value="SAM-dependent_MTases_sf"/>
</dbReference>
<dbReference type="PANTHER" id="PTHR43317">
    <property type="entry name" value="THERMOSPERMINE SYNTHASE ACAULIS5"/>
    <property type="match status" value="1"/>
</dbReference>
<proteinExistence type="inferred from homology"/>
<accession>A0A974SSD5</accession>
<evidence type="ECO:0000256" key="3">
    <source>
        <dbReference type="ARBA" id="ARBA00023115"/>
    </source>
</evidence>
<dbReference type="Gene3D" id="3.40.50.150">
    <property type="entry name" value="Vaccinia Virus protein VP39"/>
    <property type="match status" value="1"/>
</dbReference>
<evidence type="ECO:0000256" key="2">
    <source>
        <dbReference type="ARBA" id="ARBA00022679"/>
    </source>
</evidence>
<dbReference type="GO" id="GO:0006596">
    <property type="term" value="P:polyamine biosynthetic process"/>
    <property type="evidence" value="ECO:0007669"/>
    <property type="project" value="UniProtKB-UniRule"/>
</dbReference>
<dbReference type="KEGG" id="ares:IWH25_09495"/>
<keyword evidence="3 4" id="KW-0620">Polyamine biosynthesis</keyword>
<evidence type="ECO:0000313" key="6">
    <source>
        <dbReference type="EMBL" id="QRJ65529.1"/>
    </source>
</evidence>
<dbReference type="PANTHER" id="PTHR43317:SF1">
    <property type="entry name" value="THERMOSPERMINE SYNTHASE ACAULIS5"/>
    <property type="match status" value="1"/>
</dbReference>
<dbReference type="PROSITE" id="PS51006">
    <property type="entry name" value="PABS_2"/>
    <property type="match status" value="1"/>
</dbReference>
<evidence type="ECO:0000259" key="5">
    <source>
        <dbReference type="PROSITE" id="PS51006"/>
    </source>
</evidence>
<evidence type="ECO:0000313" key="7">
    <source>
        <dbReference type="Proteomes" id="UP000663444"/>
    </source>
</evidence>
<dbReference type="Pfam" id="PF01564">
    <property type="entry name" value="Spermine_synth"/>
    <property type="match status" value="1"/>
</dbReference>